<keyword evidence="6 9" id="KW-0662">Pyridine nucleotide biosynthesis</keyword>
<accession>A0A068VPI3</accession>
<evidence type="ECO:0000256" key="7">
    <source>
        <dbReference type="ARBA" id="ARBA00022679"/>
    </source>
</evidence>
<dbReference type="SUPFAM" id="SSF54675">
    <property type="entry name" value="Nicotinate/Quinolinate PRTase N-terminal domain-like"/>
    <property type="match status" value="1"/>
</dbReference>
<dbReference type="InterPro" id="IPR013785">
    <property type="entry name" value="Aldolase_TIM"/>
</dbReference>
<feature type="domain" description="Nicotinate/nicotinamide phosphoribosyltransferase" evidence="10">
    <location>
        <begin position="151"/>
        <end position="322"/>
    </location>
</feature>
<comment type="pathway">
    <text evidence="1 9">Cofactor biosynthesis; NAD(+) biosynthesis; nicotinate D-ribonucleotide from nicotinate: step 1/1.</text>
</comment>
<dbReference type="EMBL" id="LM676427">
    <property type="protein sequence ID" value="CEP27049.1"/>
    <property type="molecule type" value="Genomic_DNA"/>
</dbReference>
<dbReference type="Gene3D" id="3.20.140.10">
    <property type="entry name" value="nicotinate phosphoribosyltransferase"/>
    <property type="match status" value="1"/>
</dbReference>
<dbReference type="PANTHER" id="PTHR11098">
    <property type="entry name" value="NICOTINATE PHOSPHORIBOSYLTRANSFERASE"/>
    <property type="match status" value="1"/>
</dbReference>
<dbReference type="SUPFAM" id="SSF51690">
    <property type="entry name" value="Nicotinate/Quinolinate PRTase C-terminal domain-like"/>
    <property type="match status" value="1"/>
</dbReference>
<evidence type="ECO:0000256" key="4">
    <source>
        <dbReference type="ARBA" id="ARBA00022553"/>
    </source>
</evidence>
<dbReference type="NCBIfam" id="NF009131">
    <property type="entry name" value="PRK12484.1"/>
    <property type="match status" value="1"/>
</dbReference>
<evidence type="ECO:0000256" key="5">
    <source>
        <dbReference type="ARBA" id="ARBA00022598"/>
    </source>
</evidence>
<feature type="domain" description="Nicotinate phosphoribosyltransferase N-terminal" evidence="11">
    <location>
        <begin position="6"/>
        <end position="129"/>
    </location>
</feature>
<dbReference type="EC" id="6.3.4.21" evidence="3 9"/>
<evidence type="ECO:0000256" key="3">
    <source>
        <dbReference type="ARBA" id="ARBA00013236"/>
    </source>
</evidence>
<organism evidence="12">
    <name type="scientific">Propionibacterium freudenreichii subsp. freudenreichii</name>
    <dbReference type="NCBI Taxonomy" id="66712"/>
    <lineage>
        <taxon>Bacteria</taxon>
        <taxon>Bacillati</taxon>
        <taxon>Actinomycetota</taxon>
        <taxon>Actinomycetes</taxon>
        <taxon>Propionibacteriales</taxon>
        <taxon>Propionibacteriaceae</taxon>
        <taxon>Propionibacterium</taxon>
    </lineage>
</organism>
<comment type="function">
    <text evidence="9">Catalyzes the first step in the biosynthesis of NAD from nicotinic acid, the ATP-dependent synthesis of beta-nicotinate D-ribonucleotide from nicotinate and 5-phospho-D-ribose 1-phosphate.</text>
</comment>
<evidence type="ECO:0000256" key="9">
    <source>
        <dbReference type="RuleBase" id="RU365100"/>
    </source>
</evidence>
<evidence type="ECO:0000259" key="11">
    <source>
        <dbReference type="Pfam" id="PF17767"/>
    </source>
</evidence>
<dbReference type="NCBIfam" id="TIGR01513">
    <property type="entry name" value="NAPRTase_put"/>
    <property type="match status" value="1"/>
</dbReference>
<keyword evidence="5 9" id="KW-0436">Ligase</keyword>
<dbReference type="RefSeq" id="WP_013160671.1">
    <property type="nucleotide sequence ID" value="NZ_CP010341.1"/>
</dbReference>
<dbReference type="GO" id="GO:0016757">
    <property type="term" value="F:glycosyltransferase activity"/>
    <property type="evidence" value="ECO:0007669"/>
    <property type="project" value="UniProtKB-KW"/>
</dbReference>
<dbReference type="Pfam" id="PF04095">
    <property type="entry name" value="NAPRTase"/>
    <property type="match status" value="1"/>
</dbReference>
<evidence type="ECO:0000313" key="12">
    <source>
        <dbReference type="EMBL" id="CEP27049.1"/>
    </source>
</evidence>
<comment type="PTM">
    <text evidence="9">Transiently phosphorylated on a His residue during the reaction cycle. Phosphorylation strongly increases the affinity for substrates and increases the rate of nicotinate D-ribonucleotide production. Dephosphorylation regenerates the low-affinity form of the enzyme, leading to product release.</text>
</comment>
<name>A0A068VPI3_PROFF</name>
<dbReference type="InterPro" id="IPR006405">
    <property type="entry name" value="Nic_PRibTrfase_pncB"/>
</dbReference>
<proteinExistence type="inferred from homology"/>
<evidence type="ECO:0000256" key="2">
    <source>
        <dbReference type="ARBA" id="ARBA00010897"/>
    </source>
</evidence>
<dbReference type="InterPro" id="IPR007229">
    <property type="entry name" value="Nic_PRibTrfase-Fam"/>
</dbReference>
<evidence type="ECO:0000256" key="8">
    <source>
        <dbReference type="ARBA" id="ARBA00048668"/>
    </source>
</evidence>
<evidence type="ECO:0000256" key="1">
    <source>
        <dbReference type="ARBA" id="ARBA00004952"/>
    </source>
</evidence>
<comment type="similarity">
    <text evidence="2 9">Belongs to the NAPRTase family.</text>
</comment>
<dbReference type="UniPathway" id="UPA00253">
    <property type="reaction ID" value="UER00457"/>
</dbReference>
<dbReference type="InterPro" id="IPR041525">
    <property type="entry name" value="N/Namide_PRibTrfase"/>
</dbReference>
<sequence length="451" mass="48289">MTSTALMTDMYELTMVRAALHTGQAFHRTLFELFPRRLPSGRSYGVVGGTGRALEAIENFRFDDEQIDYLVGAGVADDMLAEYLASYRFTGNVTGYPEGELFFSGSPLLQVEGSFAEAVLLETLMLSIYNHDSAIASAASRMTMAAEGRPIQEFGARRTHEEAAVAAARAAWIAGFSGTSDLEAGRRWGLPVSGTAAHAFTMLYDTEEDAFRAQLEWLGADTTLLVDTYDIDAAIHKAVELTGGKLGGVRIDSGDLSTEVKHVRRLLDSLGARQTKIIVTNDLDEYQIAALRGAPVDGFGVGTSLVTGSGHPTCGFVYKMVARTLSDDPNAPMADVAKASTNKKTLGGRKFASRALDDQGVAQAEVIGINAAPRVGSNDRMLLTELVSDGTIVGAEPLQAARDRHEAARAELPLDAHRISNAEPAIPTIILDEQGHDLENVYQAGPAPQNI</sequence>
<keyword evidence="12" id="KW-0328">Glycosyltransferase</keyword>
<dbReference type="InterPro" id="IPR040727">
    <property type="entry name" value="NAPRTase_N"/>
</dbReference>
<dbReference type="PATRIC" id="fig|66712.6.peg.747"/>
<dbReference type="AlphaFoldDB" id="A0A068VPI3"/>
<dbReference type="NCBIfam" id="NF006698">
    <property type="entry name" value="PRK09243.1-5"/>
    <property type="match status" value="1"/>
</dbReference>
<keyword evidence="4" id="KW-0597">Phosphoprotein</keyword>
<evidence type="ECO:0000259" key="10">
    <source>
        <dbReference type="Pfam" id="PF04095"/>
    </source>
</evidence>
<dbReference type="PIRSF" id="PIRSF000484">
    <property type="entry name" value="NAPRT"/>
    <property type="match status" value="1"/>
</dbReference>
<keyword evidence="7 9" id="KW-0808">Transferase</keyword>
<reference evidence="12" key="1">
    <citation type="submission" date="2014-08" db="EMBL/GenBank/DDBJ databases">
        <authorList>
            <person name="Falentin Helene"/>
        </authorList>
    </citation>
    <scope>NUCLEOTIDE SEQUENCE</scope>
</reference>
<protein>
    <recommendedName>
        <fullName evidence="3 9">Nicotinate phosphoribosyltransferase</fullName>
        <ecNumber evidence="3 9">6.3.4.21</ecNumber>
    </recommendedName>
</protein>
<evidence type="ECO:0000256" key="6">
    <source>
        <dbReference type="ARBA" id="ARBA00022642"/>
    </source>
</evidence>
<dbReference type="KEGG" id="pfre:RM25_0722"/>
<dbReference type="PANTHER" id="PTHR11098:SF8">
    <property type="entry name" value="NICOTINATE PHOSPHORIBOSYLTRANSFERASE PNCB1"/>
    <property type="match status" value="1"/>
</dbReference>
<dbReference type="Gene3D" id="3.20.20.70">
    <property type="entry name" value="Aldolase class I"/>
    <property type="match status" value="1"/>
</dbReference>
<comment type="catalytic activity">
    <reaction evidence="8 9">
        <text>5-phospho-alpha-D-ribose 1-diphosphate + nicotinate + ATP + H2O = nicotinate beta-D-ribonucleotide + ADP + phosphate + diphosphate</text>
        <dbReference type="Rhea" id="RHEA:36163"/>
        <dbReference type="ChEBI" id="CHEBI:15377"/>
        <dbReference type="ChEBI" id="CHEBI:30616"/>
        <dbReference type="ChEBI" id="CHEBI:32544"/>
        <dbReference type="ChEBI" id="CHEBI:33019"/>
        <dbReference type="ChEBI" id="CHEBI:43474"/>
        <dbReference type="ChEBI" id="CHEBI:57502"/>
        <dbReference type="ChEBI" id="CHEBI:58017"/>
        <dbReference type="ChEBI" id="CHEBI:456216"/>
        <dbReference type="EC" id="6.3.4.21"/>
    </reaction>
</comment>
<dbReference type="Pfam" id="PF17767">
    <property type="entry name" value="NAPRTase_N"/>
    <property type="match status" value="1"/>
</dbReference>
<dbReference type="GO" id="GO:0034355">
    <property type="term" value="P:NAD+ biosynthetic process via the salvage pathway"/>
    <property type="evidence" value="ECO:0007669"/>
    <property type="project" value="TreeGrafter"/>
</dbReference>
<dbReference type="GO" id="GO:0005829">
    <property type="term" value="C:cytosol"/>
    <property type="evidence" value="ECO:0007669"/>
    <property type="project" value="TreeGrafter"/>
</dbReference>
<gene>
    <name evidence="12" type="primary">pncB</name>
    <name evidence="12" type="ORF">PFCIRM138_11605</name>
</gene>
<dbReference type="InterPro" id="IPR036068">
    <property type="entry name" value="Nicotinate_pribotase-like_C"/>
</dbReference>
<dbReference type="GO" id="GO:0004516">
    <property type="term" value="F:nicotinate phosphoribosyltransferase activity"/>
    <property type="evidence" value="ECO:0007669"/>
    <property type="project" value="UniProtKB-UniRule"/>
</dbReference>